<keyword evidence="1" id="KW-0175">Coiled coil</keyword>
<accession>A0A1H3LPG4</accession>
<dbReference type="STRING" id="159292.SAMN05192546_103313"/>
<dbReference type="SUPFAM" id="SSF55073">
    <property type="entry name" value="Nucleotide cyclase"/>
    <property type="match status" value="1"/>
</dbReference>
<dbReference type="InterPro" id="IPR000160">
    <property type="entry name" value="GGDEF_dom"/>
</dbReference>
<dbReference type="Pfam" id="PF08495">
    <property type="entry name" value="FIST"/>
    <property type="match status" value="1"/>
</dbReference>
<dbReference type="PROSITE" id="PS50887">
    <property type="entry name" value="GGDEF"/>
    <property type="match status" value="1"/>
</dbReference>
<dbReference type="InterPro" id="IPR043128">
    <property type="entry name" value="Rev_trsase/Diguanyl_cyclase"/>
</dbReference>
<keyword evidence="4" id="KW-1185">Reference proteome</keyword>
<dbReference type="PANTHER" id="PTHR45138:SF9">
    <property type="entry name" value="DIGUANYLATE CYCLASE DGCM-RELATED"/>
    <property type="match status" value="1"/>
</dbReference>
<dbReference type="OrthoDB" id="9805474at2"/>
<dbReference type="InterPro" id="IPR019494">
    <property type="entry name" value="FIST_C"/>
</dbReference>
<dbReference type="InterPro" id="IPR029787">
    <property type="entry name" value="Nucleotide_cyclase"/>
</dbReference>
<dbReference type="InterPro" id="IPR050469">
    <property type="entry name" value="Diguanylate_Cyclase"/>
</dbReference>
<reference evidence="3 4" key="1">
    <citation type="submission" date="2016-10" db="EMBL/GenBank/DDBJ databases">
        <authorList>
            <person name="de Groot N.N."/>
        </authorList>
    </citation>
    <scope>NUCLEOTIDE SEQUENCE [LARGE SCALE GENOMIC DNA]</scope>
    <source>
        <strain evidence="3 4">APO</strain>
    </source>
</reference>
<dbReference type="GO" id="GO:0052621">
    <property type="term" value="F:diguanylate cyclase activity"/>
    <property type="evidence" value="ECO:0007669"/>
    <property type="project" value="TreeGrafter"/>
</dbReference>
<dbReference type="NCBIfam" id="TIGR00254">
    <property type="entry name" value="GGDEF"/>
    <property type="match status" value="1"/>
</dbReference>
<dbReference type="RefSeq" id="WP_093312150.1">
    <property type="nucleotide sequence ID" value="NZ_FNPV01000003.1"/>
</dbReference>
<dbReference type="SMART" id="SM01204">
    <property type="entry name" value="FIST_C"/>
    <property type="match status" value="1"/>
</dbReference>
<protein>
    <submittedName>
        <fullName evidence="3">Diguanylate cyclase (GGDEF) domain-containing protein</fullName>
    </submittedName>
</protein>
<dbReference type="SMART" id="SM00267">
    <property type="entry name" value="GGDEF"/>
    <property type="match status" value="1"/>
</dbReference>
<dbReference type="Pfam" id="PF10442">
    <property type="entry name" value="FIST_C"/>
    <property type="match status" value="1"/>
</dbReference>
<dbReference type="Pfam" id="PF00990">
    <property type="entry name" value="GGDEF"/>
    <property type="match status" value="1"/>
</dbReference>
<dbReference type="EMBL" id="FNPV01000003">
    <property type="protein sequence ID" value="SDY66447.1"/>
    <property type="molecule type" value="Genomic_DNA"/>
</dbReference>
<dbReference type="FunFam" id="3.30.70.270:FF:000001">
    <property type="entry name" value="Diguanylate cyclase domain protein"/>
    <property type="match status" value="1"/>
</dbReference>
<feature type="domain" description="GGDEF" evidence="2">
    <location>
        <begin position="465"/>
        <end position="594"/>
    </location>
</feature>
<organism evidence="3 4">
    <name type="scientific">Tindallia californiensis</name>
    <dbReference type="NCBI Taxonomy" id="159292"/>
    <lineage>
        <taxon>Bacteria</taxon>
        <taxon>Bacillati</taxon>
        <taxon>Bacillota</taxon>
        <taxon>Clostridia</taxon>
        <taxon>Peptostreptococcales</taxon>
        <taxon>Tindalliaceae</taxon>
        <taxon>Tindallia</taxon>
    </lineage>
</organism>
<gene>
    <name evidence="3" type="ORF">SAMN05192546_103313</name>
</gene>
<proteinExistence type="predicted"/>
<dbReference type="AlphaFoldDB" id="A0A1H3LPG4"/>
<dbReference type="InterPro" id="IPR013702">
    <property type="entry name" value="FIST_domain_N"/>
</dbReference>
<evidence type="ECO:0000256" key="1">
    <source>
        <dbReference type="SAM" id="Coils"/>
    </source>
</evidence>
<feature type="coiled-coil region" evidence="1">
    <location>
        <begin position="403"/>
        <end position="430"/>
    </location>
</feature>
<dbReference type="Proteomes" id="UP000199230">
    <property type="component" value="Unassembled WGS sequence"/>
</dbReference>
<name>A0A1H3LPG4_9FIRM</name>
<evidence type="ECO:0000313" key="4">
    <source>
        <dbReference type="Proteomes" id="UP000199230"/>
    </source>
</evidence>
<dbReference type="Gene3D" id="3.30.70.270">
    <property type="match status" value="1"/>
</dbReference>
<sequence length="594" mass="66659">MKMFNIIYRPGDHLADLLRKHHITDNHLAILIFADFELKKKASLQSEQAEVTQLIHQLSALLPKAVIAGATTAGAFNHANIEDERIVISFLEFDAMQPIGSSYPLEKFHPTHMARQIKKDLIVPETKLLILFTDGYHTDAHLLLDELSRLAPHVPIAGGKAGDGLRFKHTSVFFENKAFQQGAVAIALNGDSLRIHQFYRLNWKKIGKTMTITDASENIVKTIDHEPAIEVYRRYLGHDASAKLTEHGGSEFPLLLKRNGMVITRSVIGQGEDGSVHYAGDIRLGERVQFSYGHIPLIFESLEEDCQQAATFDPQGILVFSCVARKSLLQKNAATELIPFARLATLSGFFTYGEFFHLNQQNHLLNISMTVTLLSEKNVSSNLPATDTSSLNIPTDRQYIRIVKALTNLAEAVTAELEESKQQLEEQNYLLSQLLKIDGLTRLYNHKHFHQALEWETKAALRYQRSLCVGMFDLDLFKEINDTYGHGVGDQVLIELADLIKQSCRETDIVGRYGGDEFAVILPETRLQEGTLVFERVRERVASSCFSVHQLKITFSCGIAQLDPSQPNELLSTADKRLYIAKRKGGNRVIAADE</sequence>
<evidence type="ECO:0000259" key="2">
    <source>
        <dbReference type="PROSITE" id="PS50887"/>
    </source>
</evidence>
<dbReference type="PANTHER" id="PTHR45138">
    <property type="entry name" value="REGULATORY COMPONENTS OF SENSORY TRANSDUCTION SYSTEM"/>
    <property type="match status" value="1"/>
</dbReference>
<dbReference type="SMART" id="SM00897">
    <property type="entry name" value="FIST"/>
    <property type="match status" value="1"/>
</dbReference>
<dbReference type="CDD" id="cd01949">
    <property type="entry name" value="GGDEF"/>
    <property type="match status" value="1"/>
</dbReference>
<evidence type="ECO:0000313" key="3">
    <source>
        <dbReference type="EMBL" id="SDY66447.1"/>
    </source>
</evidence>